<feature type="transmembrane region" description="Helical" evidence="1">
    <location>
        <begin position="226"/>
        <end position="245"/>
    </location>
</feature>
<accession>A0A7G6VQV1</accession>
<evidence type="ECO:0000313" key="3">
    <source>
        <dbReference type="Proteomes" id="UP000515297"/>
    </source>
</evidence>
<dbReference type="AlphaFoldDB" id="A0A7G6VQV1"/>
<name>A0A7G6VQV1_9SPHN</name>
<keyword evidence="1" id="KW-1133">Transmembrane helix</keyword>
<gene>
    <name evidence="2" type="ORF">H4O24_08860</name>
</gene>
<dbReference type="Proteomes" id="UP000515297">
    <property type="component" value="Chromosome"/>
</dbReference>
<feature type="transmembrane region" description="Helical" evidence="1">
    <location>
        <begin position="69"/>
        <end position="89"/>
    </location>
</feature>
<protein>
    <recommendedName>
        <fullName evidence="4">ZIP family metal transporter</fullName>
    </recommendedName>
</protein>
<keyword evidence="1" id="KW-0472">Membrane</keyword>
<evidence type="ECO:0000256" key="1">
    <source>
        <dbReference type="SAM" id="Phobius"/>
    </source>
</evidence>
<feature type="transmembrane region" description="Helical" evidence="1">
    <location>
        <begin position="131"/>
        <end position="155"/>
    </location>
</feature>
<organism evidence="2 3">
    <name type="scientific">Croceicoccus marinus</name>
    <dbReference type="NCBI Taxonomy" id="450378"/>
    <lineage>
        <taxon>Bacteria</taxon>
        <taxon>Pseudomonadati</taxon>
        <taxon>Pseudomonadota</taxon>
        <taxon>Alphaproteobacteria</taxon>
        <taxon>Sphingomonadales</taxon>
        <taxon>Erythrobacteraceae</taxon>
        <taxon>Croceicoccus</taxon>
    </lineage>
</organism>
<evidence type="ECO:0000313" key="2">
    <source>
        <dbReference type="EMBL" id="QNE04116.1"/>
    </source>
</evidence>
<sequence>MLMEGELSLVQVLLLALLPTLGTVLGVLLAEWRRPPEWLTGGALHMAAGLATAVAAIELIPRSQDRTETWIIAIALLVGACVSLGFYRISLRMQGGANGHSLIWGAYTAIAIDLFSDGLMTGGGSAVEGDLGVLLAASQVVGNLPGGFAITAGFRHAGFDRDKRLKAALSYAIVPVIGAAVGFLALNGAGDMLTGFVLALFAGLLITATVEDLVPEADQPGAPRHISSPSFAVGFVLLLLMSAYLA</sequence>
<feature type="transmembrane region" description="Helical" evidence="1">
    <location>
        <begin position="192"/>
        <end position="214"/>
    </location>
</feature>
<dbReference type="RefSeq" id="WP_185883424.1">
    <property type="nucleotide sequence ID" value="NZ_CP060052.1"/>
</dbReference>
<proteinExistence type="predicted"/>
<reference evidence="2 3" key="1">
    <citation type="submission" date="2020-08" db="EMBL/GenBank/DDBJ databases">
        <authorList>
            <person name="Liu G."/>
            <person name="Sun C."/>
        </authorList>
    </citation>
    <scope>NUCLEOTIDE SEQUENCE [LARGE SCALE GENOMIC DNA]</scope>
    <source>
        <strain evidence="2 3">OT19</strain>
    </source>
</reference>
<evidence type="ECO:0008006" key="4">
    <source>
        <dbReference type="Google" id="ProtNLM"/>
    </source>
</evidence>
<feature type="transmembrane region" description="Helical" evidence="1">
    <location>
        <begin position="38"/>
        <end position="57"/>
    </location>
</feature>
<feature type="transmembrane region" description="Helical" evidence="1">
    <location>
        <begin position="167"/>
        <end position="186"/>
    </location>
</feature>
<keyword evidence="1" id="KW-0812">Transmembrane</keyword>
<dbReference type="EMBL" id="CP060052">
    <property type="protein sequence ID" value="QNE04116.1"/>
    <property type="molecule type" value="Genomic_DNA"/>
</dbReference>